<reference evidence="2 3" key="1">
    <citation type="submission" date="2021-08" db="EMBL/GenBank/DDBJ databases">
        <title>Thermococcus onnuriiensis IOH2.</title>
        <authorList>
            <person name="Park Y.-J."/>
        </authorList>
    </citation>
    <scope>NUCLEOTIDE SEQUENCE [LARGE SCALE GENOMIC DNA]</scope>
    <source>
        <strain evidence="2 3">IOH2</strain>
    </source>
</reference>
<accession>A0A9E7MBJ7</accession>
<gene>
    <name evidence="2" type="ORF">K1720_01785</name>
</gene>
<feature type="transmembrane region" description="Helical" evidence="1">
    <location>
        <begin position="43"/>
        <end position="60"/>
    </location>
</feature>
<sequence length="92" mass="10847">MDFDIFMERYGFKILMVFITVIALIVPLHYLFFYLIAIKKEELAYAILVIGFSLAFALVLRSTKGIITEYKKSHRKVHGESLYKIVQKKTRR</sequence>
<evidence type="ECO:0000256" key="1">
    <source>
        <dbReference type="SAM" id="Phobius"/>
    </source>
</evidence>
<dbReference type="Proteomes" id="UP001056425">
    <property type="component" value="Chromosome"/>
</dbReference>
<dbReference type="GeneID" id="72777034"/>
<dbReference type="RefSeq" id="WP_251949522.1">
    <property type="nucleotide sequence ID" value="NZ_CP080572.1"/>
</dbReference>
<proteinExistence type="predicted"/>
<keyword evidence="1" id="KW-1133">Transmembrane helix</keyword>
<name>A0A9E7MBJ7_9EURY</name>
<dbReference type="EMBL" id="CP080572">
    <property type="protein sequence ID" value="USH00232.1"/>
    <property type="molecule type" value="Genomic_DNA"/>
</dbReference>
<dbReference type="KEGG" id="thei:K1720_01785"/>
<keyword evidence="3" id="KW-1185">Reference proteome</keyword>
<keyword evidence="1" id="KW-0812">Transmembrane</keyword>
<evidence type="ECO:0000313" key="3">
    <source>
        <dbReference type="Proteomes" id="UP001056425"/>
    </source>
</evidence>
<organism evidence="2 3">
    <name type="scientific">Thermococcus argininiproducens</name>
    <dbReference type="NCBI Taxonomy" id="2866384"/>
    <lineage>
        <taxon>Archaea</taxon>
        <taxon>Methanobacteriati</taxon>
        <taxon>Methanobacteriota</taxon>
        <taxon>Thermococci</taxon>
        <taxon>Thermococcales</taxon>
        <taxon>Thermococcaceae</taxon>
        <taxon>Thermococcus</taxon>
    </lineage>
</organism>
<feature type="transmembrane region" description="Helical" evidence="1">
    <location>
        <begin position="12"/>
        <end position="37"/>
    </location>
</feature>
<evidence type="ECO:0000313" key="2">
    <source>
        <dbReference type="EMBL" id="USH00232.1"/>
    </source>
</evidence>
<dbReference type="AlphaFoldDB" id="A0A9E7MBJ7"/>
<protein>
    <submittedName>
        <fullName evidence="2">Uncharacterized protein</fullName>
    </submittedName>
</protein>
<keyword evidence="1" id="KW-0472">Membrane</keyword>